<feature type="transmembrane region" description="Helical" evidence="1">
    <location>
        <begin position="20"/>
        <end position="41"/>
    </location>
</feature>
<proteinExistence type="predicted"/>
<sequence length="136" mass="15924">MVYLVSHQRFFVFQNMKRILHYFICLVWLVNGLVCKVLNLAPRHEEIVGQLLSYNYARPLTLTIGILEIGMSIWIFTRLFPRLAAIFQMLLVLSMNIIETIFVPELLLWGRWNLVFAMLFVGIIYVEAFVLKSAKT</sequence>
<evidence type="ECO:0008006" key="4">
    <source>
        <dbReference type="Google" id="ProtNLM"/>
    </source>
</evidence>
<organism evidence="2 3">
    <name type="scientific">Sphingobacterium kyonggiense</name>
    <dbReference type="NCBI Taxonomy" id="714075"/>
    <lineage>
        <taxon>Bacteria</taxon>
        <taxon>Pseudomonadati</taxon>
        <taxon>Bacteroidota</taxon>
        <taxon>Sphingobacteriia</taxon>
        <taxon>Sphingobacteriales</taxon>
        <taxon>Sphingobacteriaceae</taxon>
        <taxon>Sphingobacterium</taxon>
    </lineage>
</organism>
<dbReference type="Pfam" id="PF13781">
    <property type="entry name" value="DoxX_3"/>
    <property type="match status" value="1"/>
</dbReference>
<feature type="transmembrane region" description="Helical" evidence="1">
    <location>
        <begin position="109"/>
        <end position="131"/>
    </location>
</feature>
<dbReference type="EMBL" id="BAAAZI010000011">
    <property type="protein sequence ID" value="GAA4144794.1"/>
    <property type="molecule type" value="Genomic_DNA"/>
</dbReference>
<keyword evidence="1" id="KW-0812">Transmembrane</keyword>
<keyword evidence="1" id="KW-0472">Membrane</keyword>
<evidence type="ECO:0000313" key="2">
    <source>
        <dbReference type="EMBL" id="GAA4144794.1"/>
    </source>
</evidence>
<evidence type="ECO:0000256" key="1">
    <source>
        <dbReference type="SAM" id="Phobius"/>
    </source>
</evidence>
<gene>
    <name evidence="2" type="ORF">GCM10022216_28160</name>
</gene>
<dbReference type="InterPro" id="IPR025695">
    <property type="entry name" value="DoxX-like"/>
</dbReference>
<feature type="transmembrane region" description="Helical" evidence="1">
    <location>
        <begin position="83"/>
        <end position="103"/>
    </location>
</feature>
<keyword evidence="3" id="KW-1185">Reference proteome</keyword>
<feature type="transmembrane region" description="Helical" evidence="1">
    <location>
        <begin position="56"/>
        <end position="76"/>
    </location>
</feature>
<reference evidence="3" key="1">
    <citation type="journal article" date="2019" name="Int. J. Syst. Evol. Microbiol.">
        <title>The Global Catalogue of Microorganisms (GCM) 10K type strain sequencing project: providing services to taxonomists for standard genome sequencing and annotation.</title>
        <authorList>
            <consortium name="The Broad Institute Genomics Platform"/>
            <consortium name="The Broad Institute Genome Sequencing Center for Infectious Disease"/>
            <person name="Wu L."/>
            <person name="Ma J."/>
        </authorList>
    </citation>
    <scope>NUCLEOTIDE SEQUENCE [LARGE SCALE GENOMIC DNA]</scope>
    <source>
        <strain evidence="3">JCM 16704</strain>
    </source>
</reference>
<keyword evidence="1" id="KW-1133">Transmembrane helix</keyword>
<evidence type="ECO:0000313" key="3">
    <source>
        <dbReference type="Proteomes" id="UP001500101"/>
    </source>
</evidence>
<name>A0ABP7Z1I8_9SPHI</name>
<dbReference type="Proteomes" id="UP001500101">
    <property type="component" value="Unassembled WGS sequence"/>
</dbReference>
<protein>
    <recommendedName>
        <fullName evidence="4">DoxX-like protein</fullName>
    </recommendedName>
</protein>
<comment type="caution">
    <text evidence="2">The sequence shown here is derived from an EMBL/GenBank/DDBJ whole genome shotgun (WGS) entry which is preliminary data.</text>
</comment>
<accession>A0ABP7Z1I8</accession>